<dbReference type="AlphaFoldDB" id="A0A375FQL0"/>
<evidence type="ECO:0000313" key="1">
    <source>
        <dbReference type="EMBL" id="SPC08370.1"/>
    </source>
</evidence>
<organism evidence="1 2">
    <name type="scientific">Cupriavidus oxalaticus</name>
    <dbReference type="NCBI Taxonomy" id="96344"/>
    <lineage>
        <taxon>Bacteria</taxon>
        <taxon>Pseudomonadati</taxon>
        <taxon>Pseudomonadota</taxon>
        <taxon>Betaproteobacteria</taxon>
        <taxon>Burkholderiales</taxon>
        <taxon>Burkholderiaceae</taxon>
        <taxon>Cupriavidus</taxon>
    </lineage>
</organism>
<accession>A0A375FQL0</accession>
<comment type="caution">
    <text evidence="1">The sequence shown here is derived from an EMBL/GenBank/DDBJ whole genome shotgun (WGS) entry which is preliminary data.</text>
</comment>
<gene>
    <name evidence="1" type="ORF">CO2235_U840104</name>
</gene>
<dbReference type="Proteomes" id="UP000256862">
    <property type="component" value="Unassembled WGS sequence"/>
</dbReference>
<evidence type="ECO:0000313" key="2">
    <source>
        <dbReference type="Proteomes" id="UP000256862"/>
    </source>
</evidence>
<dbReference type="EMBL" id="OGUS01000092">
    <property type="protein sequence ID" value="SPC08370.1"/>
    <property type="molecule type" value="Genomic_DNA"/>
</dbReference>
<protein>
    <submittedName>
        <fullName evidence="1">Uncharacterized protein</fullName>
    </submittedName>
</protein>
<name>A0A375FQL0_9BURK</name>
<proteinExistence type="predicted"/>
<sequence>MWLQARHRCLQVSIDVNPGERALSLSRRRPFPVHRNRVTTVVYRRRPCPRMCPGGLPWHGTMSLSVSPQWPCWPPPAAPRSPRGR</sequence>
<reference evidence="2" key="1">
    <citation type="submission" date="2018-01" db="EMBL/GenBank/DDBJ databases">
        <authorList>
            <person name="Gaut B.S."/>
            <person name="Morton B.R."/>
            <person name="Clegg M.T."/>
            <person name="Duvall M.R."/>
        </authorList>
    </citation>
    <scope>NUCLEOTIDE SEQUENCE [LARGE SCALE GENOMIC DNA]</scope>
</reference>